<sequence>MQASVSPATDCLYRYTFSEQDVRGELVQLKSSYQQLLQGHQYPAAVQQLLGELMAATTLLSATLKFEGHINLQLQGDGPVNFISVNGSHDHKLRGIARLRSELDDNDYSLKQLLGKAMLIITLTPKQGERYQGVVSADYSSIAEIIENYFTQSEQLHTRVWLHADGEYAAGMLLQVMPAAGHDRSYFEHLEHLTATMTAHELFSVDALTVLQRLYHEEQLELYPAQPVEFFCGCSRQRSLEALATVTPTEIKDILATDGQISMHCDYCNADYVFTAADFELDHD</sequence>
<dbReference type="PANTHER" id="PTHR30111:SF1">
    <property type="entry name" value="33 KDA CHAPERONIN"/>
    <property type="match status" value="1"/>
</dbReference>
<reference evidence="6 7" key="1">
    <citation type="journal article" date="2011" name="Front. Microbiol.">
        <title>Genomic signatures of strain selection and enhancement in Bacillus atrophaeus var. globigii, a historical biowarfare simulant.</title>
        <authorList>
            <person name="Gibbons H.S."/>
            <person name="Broomall S.M."/>
            <person name="McNew L.A."/>
            <person name="Daligault H."/>
            <person name="Chapman C."/>
            <person name="Bruce D."/>
            <person name="Karavis M."/>
            <person name="Krepps M."/>
            <person name="McGregor P.A."/>
            <person name="Hong C."/>
            <person name="Park K.H."/>
            <person name="Akmal A."/>
            <person name="Feldman A."/>
            <person name="Lin J.S."/>
            <person name="Chang W.E."/>
            <person name="Higgs B.W."/>
            <person name="Demirev P."/>
            <person name="Lindquist J."/>
            <person name="Liem A."/>
            <person name="Fochler E."/>
            <person name="Read T.D."/>
            <person name="Tapia R."/>
            <person name="Johnson S."/>
            <person name="Bishop-Lilly K.A."/>
            <person name="Detter C."/>
            <person name="Han C."/>
            <person name="Sozhamannan S."/>
            <person name="Rosenzweig C.N."/>
            <person name="Skowronski E.W."/>
        </authorList>
    </citation>
    <scope>NUCLEOTIDE SEQUENCE [LARGE SCALE GENOMIC DNA]</scope>
    <source>
        <strain evidence="6 7">PIT1</strain>
    </source>
</reference>
<evidence type="ECO:0000313" key="6">
    <source>
        <dbReference type="EMBL" id="RUO78437.1"/>
    </source>
</evidence>
<dbReference type="NCBIfam" id="NF001033">
    <property type="entry name" value="PRK00114.1"/>
    <property type="match status" value="1"/>
</dbReference>
<dbReference type="InterPro" id="IPR023212">
    <property type="entry name" value="Hsp33_helix_hairpin_bin_dom_sf"/>
</dbReference>
<dbReference type="InterPro" id="IPR016154">
    <property type="entry name" value="Heat_shock_Hsp33_C"/>
</dbReference>
<dbReference type="PIRSF" id="PIRSF005261">
    <property type="entry name" value="Heat_shock_Hsp33"/>
    <property type="match status" value="1"/>
</dbReference>
<keyword evidence="4" id="KW-0143">Chaperone</keyword>
<accession>A0A432ZK82</accession>
<dbReference type="SUPFAM" id="SSF118352">
    <property type="entry name" value="HSP33 redox switch-like"/>
    <property type="match status" value="1"/>
</dbReference>
<evidence type="ECO:0000256" key="3">
    <source>
        <dbReference type="ARBA" id="ARBA00023157"/>
    </source>
</evidence>
<dbReference type="InterPro" id="IPR016153">
    <property type="entry name" value="Heat_shock_Hsp33_N"/>
</dbReference>
<dbReference type="EMBL" id="PIQG01000002">
    <property type="protein sequence ID" value="RUO78437.1"/>
    <property type="molecule type" value="Genomic_DNA"/>
</dbReference>
<keyword evidence="3" id="KW-1015">Disulfide bond</keyword>
<dbReference type="OrthoDB" id="9793753at2"/>
<keyword evidence="1" id="KW-0963">Cytoplasm</keyword>
<dbReference type="CDD" id="cd00498">
    <property type="entry name" value="Hsp33"/>
    <property type="match status" value="1"/>
</dbReference>
<comment type="caution">
    <text evidence="6">The sequence shown here is derived from an EMBL/GenBank/DDBJ whole genome shotgun (WGS) entry which is preliminary data.</text>
</comment>
<dbReference type="Gene3D" id="3.55.30.10">
    <property type="entry name" value="Hsp33 domain"/>
    <property type="match status" value="1"/>
</dbReference>
<dbReference type="RefSeq" id="WP_126826727.1">
    <property type="nucleotide sequence ID" value="NZ_PIQG01000002.1"/>
</dbReference>
<dbReference type="PANTHER" id="PTHR30111">
    <property type="entry name" value="33 KDA CHAPERONIN"/>
    <property type="match status" value="1"/>
</dbReference>
<evidence type="ECO:0000256" key="1">
    <source>
        <dbReference type="ARBA" id="ARBA00022490"/>
    </source>
</evidence>
<evidence type="ECO:0000256" key="2">
    <source>
        <dbReference type="ARBA" id="ARBA00022833"/>
    </source>
</evidence>
<gene>
    <name evidence="6" type="ORF">CWI83_05265</name>
</gene>
<protein>
    <submittedName>
        <fullName evidence="6">Hsp33 family molecular chaperone HslO</fullName>
    </submittedName>
</protein>
<evidence type="ECO:0000256" key="4">
    <source>
        <dbReference type="ARBA" id="ARBA00023186"/>
    </source>
</evidence>
<dbReference type="Proteomes" id="UP000288279">
    <property type="component" value="Unassembled WGS sequence"/>
</dbReference>
<keyword evidence="5" id="KW-0676">Redox-active center</keyword>
<dbReference type="GO" id="GO:0044183">
    <property type="term" value="F:protein folding chaperone"/>
    <property type="evidence" value="ECO:0007669"/>
    <property type="project" value="TreeGrafter"/>
</dbReference>
<dbReference type="SUPFAM" id="SSF64397">
    <property type="entry name" value="Hsp33 domain"/>
    <property type="match status" value="1"/>
</dbReference>
<keyword evidence="7" id="KW-1185">Reference proteome</keyword>
<proteinExistence type="predicted"/>
<dbReference type="Pfam" id="PF01430">
    <property type="entry name" value="HSP33"/>
    <property type="match status" value="1"/>
</dbReference>
<dbReference type="GO" id="GO:0042026">
    <property type="term" value="P:protein refolding"/>
    <property type="evidence" value="ECO:0007669"/>
    <property type="project" value="TreeGrafter"/>
</dbReference>
<dbReference type="GO" id="GO:0051082">
    <property type="term" value="F:unfolded protein binding"/>
    <property type="evidence" value="ECO:0007669"/>
    <property type="project" value="InterPro"/>
</dbReference>
<dbReference type="Gene3D" id="1.10.287.480">
    <property type="entry name" value="helix hairpin bin"/>
    <property type="match status" value="1"/>
</dbReference>
<dbReference type="InterPro" id="IPR000397">
    <property type="entry name" value="Heat_shock_Hsp33"/>
</dbReference>
<dbReference type="Gene3D" id="3.90.1280.10">
    <property type="entry name" value="HSP33 redox switch-like"/>
    <property type="match status" value="1"/>
</dbReference>
<organism evidence="6 7">
    <name type="scientific">Pseudidiomarina taiwanensis</name>
    <dbReference type="NCBI Taxonomy" id="337250"/>
    <lineage>
        <taxon>Bacteria</taxon>
        <taxon>Pseudomonadati</taxon>
        <taxon>Pseudomonadota</taxon>
        <taxon>Gammaproteobacteria</taxon>
        <taxon>Alteromonadales</taxon>
        <taxon>Idiomarinaceae</taxon>
        <taxon>Pseudidiomarina</taxon>
    </lineage>
</organism>
<dbReference type="GO" id="GO:0005737">
    <property type="term" value="C:cytoplasm"/>
    <property type="evidence" value="ECO:0007669"/>
    <property type="project" value="InterPro"/>
</dbReference>
<dbReference type="AlphaFoldDB" id="A0A432ZK82"/>
<evidence type="ECO:0000313" key="7">
    <source>
        <dbReference type="Proteomes" id="UP000288279"/>
    </source>
</evidence>
<name>A0A432ZK82_9GAMM</name>
<keyword evidence="2" id="KW-0862">Zinc</keyword>
<evidence type="ECO:0000256" key="5">
    <source>
        <dbReference type="ARBA" id="ARBA00023284"/>
    </source>
</evidence>